<dbReference type="Gene3D" id="3.90.1200.10">
    <property type="match status" value="1"/>
</dbReference>
<gene>
    <name evidence="2" type="ORF">SCAR479_13660</name>
</gene>
<dbReference type="SUPFAM" id="SSF56112">
    <property type="entry name" value="Protein kinase-like (PK-like)"/>
    <property type="match status" value="1"/>
</dbReference>
<dbReference type="PANTHER" id="PTHR21310:SF58">
    <property type="entry name" value="AMINOGLYCOSIDE PHOSPHOTRANSFERASE DOMAIN-CONTAINING PROTEIN"/>
    <property type="match status" value="1"/>
</dbReference>
<dbReference type="Pfam" id="PF01636">
    <property type="entry name" value="APH"/>
    <property type="match status" value="1"/>
</dbReference>
<evidence type="ECO:0000259" key="1">
    <source>
        <dbReference type="Pfam" id="PF01636"/>
    </source>
</evidence>
<dbReference type="InterPro" id="IPR051678">
    <property type="entry name" value="AGP_Transferase"/>
</dbReference>
<keyword evidence="3" id="KW-1185">Reference proteome</keyword>
<dbReference type="PANTHER" id="PTHR21310">
    <property type="entry name" value="AMINOGLYCOSIDE PHOSPHOTRANSFERASE-RELATED-RELATED"/>
    <property type="match status" value="1"/>
</dbReference>
<reference evidence="2 3" key="1">
    <citation type="submission" date="2024-02" db="EMBL/GenBank/DDBJ databases">
        <title>First draft genome assembly of two strains of Seiridium cardinale.</title>
        <authorList>
            <person name="Emiliani G."/>
            <person name="Scali E."/>
        </authorList>
    </citation>
    <scope>NUCLEOTIDE SEQUENCE [LARGE SCALE GENOMIC DNA]</scope>
    <source>
        <strain evidence="2 3">BM-138-000479</strain>
    </source>
</reference>
<sequence length="256" mass="29095">MGCFFCWWGLSLKASNNIPRLVRERTSIPVPRVLKSFKQPEPEISVIFMEYVDDDPLDQAWDTFNQDQKQHIIGQLRCYLDELRQIKGEFIGSVDGSVCCDQIFANRAHDYGPYESEEMFRSGIIESLRACDANPAWTEVVAGFIGAMPKHDQVVLTRGDLVPGNILVKDGLVFGIVDWEMAGFFPLYWEYTKAHFFCRLRTLLDGGKTTRPPILDLVVIKSHALDVPAGDPQHIKIVSRLEIRPWRSPAAARGWV</sequence>
<organism evidence="2 3">
    <name type="scientific">Seiridium cardinale</name>
    <dbReference type="NCBI Taxonomy" id="138064"/>
    <lineage>
        <taxon>Eukaryota</taxon>
        <taxon>Fungi</taxon>
        <taxon>Dikarya</taxon>
        <taxon>Ascomycota</taxon>
        <taxon>Pezizomycotina</taxon>
        <taxon>Sordariomycetes</taxon>
        <taxon>Xylariomycetidae</taxon>
        <taxon>Amphisphaeriales</taxon>
        <taxon>Sporocadaceae</taxon>
        <taxon>Seiridium</taxon>
    </lineage>
</organism>
<comment type="caution">
    <text evidence="2">The sequence shown here is derived from an EMBL/GenBank/DDBJ whole genome shotgun (WGS) entry which is preliminary data.</text>
</comment>
<dbReference type="EMBL" id="JARVKM010000115">
    <property type="protein sequence ID" value="KAK9769661.1"/>
    <property type="molecule type" value="Genomic_DNA"/>
</dbReference>
<accession>A0ABR2X7Q7</accession>
<protein>
    <submittedName>
        <fullName evidence="2">Aminoglycoside phosphotransferase domain-containing protein</fullName>
    </submittedName>
</protein>
<evidence type="ECO:0000313" key="3">
    <source>
        <dbReference type="Proteomes" id="UP001465668"/>
    </source>
</evidence>
<proteinExistence type="predicted"/>
<feature type="domain" description="Aminoglycoside phosphotransferase" evidence="1">
    <location>
        <begin position="27"/>
        <end position="198"/>
    </location>
</feature>
<dbReference type="InterPro" id="IPR011009">
    <property type="entry name" value="Kinase-like_dom_sf"/>
</dbReference>
<dbReference type="InterPro" id="IPR002575">
    <property type="entry name" value="Aminoglycoside_PTrfase"/>
</dbReference>
<name>A0ABR2X7Q7_9PEZI</name>
<dbReference type="Proteomes" id="UP001465668">
    <property type="component" value="Unassembled WGS sequence"/>
</dbReference>
<evidence type="ECO:0000313" key="2">
    <source>
        <dbReference type="EMBL" id="KAK9769661.1"/>
    </source>
</evidence>